<comment type="caution">
    <text evidence="2">The sequence shown here is derived from an EMBL/GenBank/DDBJ whole genome shotgun (WGS) entry which is preliminary data.</text>
</comment>
<gene>
    <name evidence="2" type="ORF">VNO77_22828</name>
</gene>
<dbReference type="InterPro" id="IPR035247">
    <property type="entry name" value="PRMT5_TIM"/>
</dbReference>
<feature type="domain" description="PRMT5 TIM barrel" evidence="1">
    <location>
        <begin position="102"/>
        <end position="145"/>
    </location>
</feature>
<dbReference type="Proteomes" id="UP001367508">
    <property type="component" value="Unassembled WGS sequence"/>
</dbReference>
<evidence type="ECO:0000259" key="1">
    <source>
        <dbReference type="Pfam" id="PF17285"/>
    </source>
</evidence>
<evidence type="ECO:0000313" key="2">
    <source>
        <dbReference type="EMBL" id="KAK7328711.1"/>
    </source>
</evidence>
<accession>A0AAN9L490</accession>
<name>A0AAN9L490_CANGL</name>
<proteinExistence type="predicted"/>
<dbReference type="EMBL" id="JAYMYQ010000005">
    <property type="protein sequence ID" value="KAK7328711.1"/>
    <property type="molecule type" value="Genomic_DNA"/>
</dbReference>
<dbReference type="Pfam" id="PF17285">
    <property type="entry name" value="PRMT5_TIM"/>
    <property type="match status" value="1"/>
</dbReference>
<keyword evidence="3" id="KW-1185">Reference proteome</keyword>
<evidence type="ECO:0000313" key="3">
    <source>
        <dbReference type="Proteomes" id="UP001367508"/>
    </source>
</evidence>
<protein>
    <recommendedName>
        <fullName evidence="1">PRMT5 TIM barrel domain-containing protein</fullName>
    </recommendedName>
</protein>
<sequence length="155" mass="17310">MSLRGDEDTGSLIVVEGSSDHVSSVALFICTTGSRSAFAFRFLRMCRLLQDLNQEKLGESASERKGEDKSKSRYCGAETEFNDDMPNVLDFNLYSGGFNFVIAPLMDTSHWPRKVSSWIDFDSEDETPRTDSEITLKQEIAWASYPFTGLPAPCS</sequence>
<dbReference type="Gene3D" id="3.20.20.150">
    <property type="entry name" value="Divalent-metal-dependent TIM barrel enzymes"/>
    <property type="match status" value="1"/>
</dbReference>
<organism evidence="2 3">
    <name type="scientific">Canavalia gladiata</name>
    <name type="common">Sword bean</name>
    <name type="synonym">Dolichos gladiatus</name>
    <dbReference type="NCBI Taxonomy" id="3824"/>
    <lineage>
        <taxon>Eukaryota</taxon>
        <taxon>Viridiplantae</taxon>
        <taxon>Streptophyta</taxon>
        <taxon>Embryophyta</taxon>
        <taxon>Tracheophyta</taxon>
        <taxon>Spermatophyta</taxon>
        <taxon>Magnoliopsida</taxon>
        <taxon>eudicotyledons</taxon>
        <taxon>Gunneridae</taxon>
        <taxon>Pentapetalae</taxon>
        <taxon>rosids</taxon>
        <taxon>fabids</taxon>
        <taxon>Fabales</taxon>
        <taxon>Fabaceae</taxon>
        <taxon>Papilionoideae</taxon>
        <taxon>50 kb inversion clade</taxon>
        <taxon>NPAAA clade</taxon>
        <taxon>indigoferoid/millettioid clade</taxon>
        <taxon>Phaseoleae</taxon>
        <taxon>Canavalia</taxon>
    </lineage>
</organism>
<dbReference type="AlphaFoldDB" id="A0AAN9L490"/>
<reference evidence="2 3" key="1">
    <citation type="submission" date="2024-01" db="EMBL/GenBank/DDBJ databases">
        <title>The genomes of 5 underutilized Papilionoideae crops provide insights into root nodulation and disease resistanc.</title>
        <authorList>
            <person name="Jiang F."/>
        </authorList>
    </citation>
    <scope>NUCLEOTIDE SEQUENCE [LARGE SCALE GENOMIC DNA]</scope>
    <source>
        <strain evidence="2">LVBAO_FW01</strain>
        <tissue evidence="2">Leaves</tissue>
    </source>
</reference>